<reference evidence="1" key="1">
    <citation type="submission" date="2023-03" db="EMBL/GenBank/DDBJ databases">
        <authorList>
            <person name="Cleenwerck I."/>
        </authorList>
    </citation>
    <scope>NUCLEOTIDE SEQUENCE</scope>
    <source>
        <strain evidence="1">LMG 32879</strain>
    </source>
</reference>
<comment type="caution">
    <text evidence="1">The sequence shown here is derived from an EMBL/GenBank/DDBJ whole genome shotgun (WGS) entry which is preliminary data.</text>
</comment>
<organism evidence="1 2">
    <name type="scientific">Brytella acorum</name>
    <dbReference type="NCBI Taxonomy" id="2959299"/>
    <lineage>
        <taxon>Bacteria</taxon>
        <taxon>Pseudomonadati</taxon>
        <taxon>Pseudomonadota</taxon>
        <taxon>Alphaproteobacteria</taxon>
        <taxon>Acetobacterales</taxon>
        <taxon>Acetobacteraceae</taxon>
        <taxon>Brytella</taxon>
    </lineage>
</organism>
<dbReference type="Proteomes" id="UP001176960">
    <property type="component" value="Unassembled WGS sequence"/>
</dbReference>
<dbReference type="InterPro" id="IPR006311">
    <property type="entry name" value="TAT_signal"/>
</dbReference>
<evidence type="ECO:0000313" key="1">
    <source>
        <dbReference type="EMBL" id="CAI9121337.1"/>
    </source>
</evidence>
<dbReference type="AlphaFoldDB" id="A0AA35V825"/>
<gene>
    <name evidence="1" type="ORF">LMG32879_002184</name>
</gene>
<evidence type="ECO:0000313" key="2">
    <source>
        <dbReference type="Proteomes" id="UP001176960"/>
    </source>
</evidence>
<proteinExistence type="predicted"/>
<protein>
    <submittedName>
        <fullName evidence="1">Uncharacterized protein</fullName>
    </submittedName>
</protein>
<keyword evidence="2" id="KW-1185">Reference proteome</keyword>
<dbReference type="RefSeq" id="WP_289842806.1">
    <property type="nucleotide sequence ID" value="NZ_CATKSH010000013.1"/>
</dbReference>
<name>A0AA35V825_9PROT</name>
<dbReference type="EMBL" id="CATKSH010000013">
    <property type="protein sequence ID" value="CAI9121337.1"/>
    <property type="molecule type" value="Genomic_DNA"/>
</dbReference>
<sequence length="142" mass="15022">MSAMVSRRDALAGFVALSGASIPSAPATASPEADRVLLDVVRRALHENALSDSLMAPWQDEGAGPEPDAVWEASHRHAERFVRLRGEAATIPAMSLAGLRAKARLVLSDLPDRPYGGVDAEHSDAIVWSLCRDLLALTGGEA</sequence>
<dbReference type="PROSITE" id="PS51318">
    <property type="entry name" value="TAT"/>
    <property type="match status" value="1"/>
</dbReference>
<accession>A0AA35V825</accession>